<dbReference type="InterPro" id="IPR006075">
    <property type="entry name" value="Asn/Gln-tRNA_Trfase_suB/E_cat"/>
</dbReference>
<comment type="similarity">
    <text evidence="1 11">Belongs to the GatB/GatE family. GatB subfamily.</text>
</comment>
<evidence type="ECO:0000256" key="1">
    <source>
        <dbReference type="ARBA" id="ARBA00005306"/>
    </source>
</evidence>
<comment type="subunit">
    <text evidence="2 11">Heterotrimer of A, B and C subunits.</text>
</comment>
<dbReference type="Gene3D" id="1.10.10.410">
    <property type="match status" value="1"/>
</dbReference>
<dbReference type="SUPFAM" id="SSF89095">
    <property type="entry name" value="GatB/YqeY motif"/>
    <property type="match status" value="1"/>
</dbReference>
<dbReference type="RefSeq" id="WP_188389457.1">
    <property type="nucleotide sequence ID" value="NZ_BMFK01000003.1"/>
</dbReference>
<dbReference type="GO" id="GO:0005524">
    <property type="term" value="F:ATP binding"/>
    <property type="evidence" value="ECO:0007669"/>
    <property type="project" value="UniProtKB-KW"/>
</dbReference>
<keyword evidence="4 11" id="KW-0436">Ligase</keyword>
<evidence type="ECO:0000313" key="14">
    <source>
        <dbReference type="Proteomes" id="UP000605259"/>
    </source>
</evidence>
<evidence type="ECO:0000256" key="11">
    <source>
        <dbReference type="HAMAP-Rule" id="MF_00121"/>
    </source>
</evidence>
<reference evidence="13" key="2">
    <citation type="submission" date="2020-09" db="EMBL/GenBank/DDBJ databases">
        <authorList>
            <person name="Sun Q."/>
            <person name="Zhou Y."/>
        </authorList>
    </citation>
    <scope>NUCLEOTIDE SEQUENCE</scope>
    <source>
        <strain evidence="13">CGMCC 1.12698</strain>
    </source>
</reference>
<keyword evidence="14" id="KW-1185">Reference proteome</keyword>
<dbReference type="PROSITE" id="PS01234">
    <property type="entry name" value="GATB"/>
    <property type="match status" value="1"/>
</dbReference>
<evidence type="ECO:0000256" key="2">
    <source>
        <dbReference type="ARBA" id="ARBA00011123"/>
    </source>
</evidence>
<dbReference type="GO" id="GO:0070681">
    <property type="term" value="P:glutaminyl-tRNAGln biosynthesis via transamidation"/>
    <property type="evidence" value="ECO:0007669"/>
    <property type="project" value="TreeGrafter"/>
</dbReference>
<evidence type="ECO:0000256" key="9">
    <source>
        <dbReference type="ARBA" id="ARBA00047380"/>
    </source>
</evidence>
<dbReference type="PANTHER" id="PTHR11659">
    <property type="entry name" value="GLUTAMYL-TRNA GLN AMIDOTRANSFERASE SUBUNIT B MITOCHONDRIAL AND PROKARYOTIC PET112-RELATED"/>
    <property type="match status" value="1"/>
</dbReference>
<gene>
    <name evidence="11 13" type="primary">gatB</name>
    <name evidence="13" type="ORF">GCM10007140_31630</name>
</gene>
<dbReference type="InterPro" id="IPR004413">
    <property type="entry name" value="GatB"/>
</dbReference>
<dbReference type="EMBL" id="BMFK01000003">
    <property type="protein sequence ID" value="GGE79770.1"/>
    <property type="molecule type" value="Genomic_DNA"/>
</dbReference>
<dbReference type="InterPro" id="IPR042114">
    <property type="entry name" value="GatB_C_1"/>
</dbReference>
<evidence type="ECO:0000256" key="6">
    <source>
        <dbReference type="ARBA" id="ARBA00022840"/>
    </source>
</evidence>
<keyword evidence="6 11" id="KW-0067">ATP-binding</keyword>
<evidence type="ECO:0000256" key="8">
    <source>
        <dbReference type="ARBA" id="ARBA00024799"/>
    </source>
</evidence>
<evidence type="ECO:0000256" key="4">
    <source>
        <dbReference type="ARBA" id="ARBA00022598"/>
    </source>
</evidence>
<dbReference type="NCBIfam" id="TIGR00133">
    <property type="entry name" value="gatB"/>
    <property type="match status" value="1"/>
</dbReference>
<evidence type="ECO:0000256" key="10">
    <source>
        <dbReference type="ARBA" id="ARBA00047913"/>
    </source>
</evidence>
<protein>
    <recommendedName>
        <fullName evidence="3 11">Aspartyl/glutamyl-tRNA(Asn/Gln) amidotransferase subunit B</fullName>
        <shortName evidence="11">Asp/Glu-ADT subunit B</shortName>
        <ecNumber evidence="11">6.3.5.-</ecNumber>
    </recommendedName>
</protein>
<evidence type="ECO:0000256" key="5">
    <source>
        <dbReference type="ARBA" id="ARBA00022741"/>
    </source>
</evidence>
<organism evidence="13 14">
    <name type="scientific">Priestia taiwanensis</name>
    <dbReference type="NCBI Taxonomy" id="1347902"/>
    <lineage>
        <taxon>Bacteria</taxon>
        <taxon>Bacillati</taxon>
        <taxon>Bacillota</taxon>
        <taxon>Bacilli</taxon>
        <taxon>Bacillales</taxon>
        <taxon>Bacillaceae</taxon>
        <taxon>Priestia</taxon>
    </lineage>
</organism>
<evidence type="ECO:0000256" key="7">
    <source>
        <dbReference type="ARBA" id="ARBA00022917"/>
    </source>
</evidence>
<dbReference type="GO" id="GO:0006412">
    <property type="term" value="P:translation"/>
    <property type="evidence" value="ECO:0007669"/>
    <property type="project" value="UniProtKB-UniRule"/>
</dbReference>
<dbReference type="InterPro" id="IPR003789">
    <property type="entry name" value="Asn/Gln_tRNA_amidoTrase-B-like"/>
</dbReference>
<keyword evidence="5 11" id="KW-0547">Nucleotide-binding</keyword>
<comment type="catalytic activity">
    <reaction evidence="9 11">
        <text>L-aspartyl-tRNA(Asn) + L-glutamine + ATP + H2O = L-asparaginyl-tRNA(Asn) + L-glutamate + ADP + phosphate + 2 H(+)</text>
        <dbReference type="Rhea" id="RHEA:14513"/>
        <dbReference type="Rhea" id="RHEA-COMP:9674"/>
        <dbReference type="Rhea" id="RHEA-COMP:9677"/>
        <dbReference type="ChEBI" id="CHEBI:15377"/>
        <dbReference type="ChEBI" id="CHEBI:15378"/>
        <dbReference type="ChEBI" id="CHEBI:29985"/>
        <dbReference type="ChEBI" id="CHEBI:30616"/>
        <dbReference type="ChEBI" id="CHEBI:43474"/>
        <dbReference type="ChEBI" id="CHEBI:58359"/>
        <dbReference type="ChEBI" id="CHEBI:78515"/>
        <dbReference type="ChEBI" id="CHEBI:78516"/>
        <dbReference type="ChEBI" id="CHEBI:456216"/>
    </reaction>
</comment>
<evidence type="ECO:0000256" key="3">
    <source>
        <dbReference type="ARBA" id="ARBA00016923"/>
    </source>
</evidence>
<feature type="domain" description="Asn/Gln amidotransferase" evidence="12">
    <location>
        <begin position="326"/>
        <end position="473"/>
    </location>
</feature>
<evidence type="ECO:0000259" key="12">
    <source>
        <dbReference type="SMART" id="SM00845"/>
    </source>
</evidence>
<dbReference type="InterPro" id="IPR017958">
    <property type="entry name" value="Gln-tRNA_amidoTrfase_suB_CS"/>
</dbReference>
<evidence type="ECO:0000313" key="13">
    <source>
        <dbReference type="EMBL" id="GGE79770.1"/>
    </source>
</evidence>
<keyword evidence="7 11" id="KW-0648">Protein biosynthesis</keyword>
<dbReference type="EC" id="6.3.5.-" evidence="11"/>
<dbReference type="SMART" id="SM00845">
    <property type="entry name" value="GatB_Yqey"/>
    <property type="match status" value="1"/>
</dbReference>
<dbReference type="AlphaFoldDB" id="A0A917AY46"/>
<name>A0A917AY46_9BACI</name>
<comment type="catalytic activity">
    <reaction evidence="10 11">
        <text>L-glutamyl-tRNA(Gln) + L-glutamine + ATP + H2O = L-glutaminyl-tRNA(Gln) + L-glutamate + ADP + phosphate + H(+)</text>
        <dbReference type="Rhea" id="RHEA:17521"/>
        <dbReference type="Rhea" id="RHEA-COMP:9681"/>
        <dbReference type="Rhea" id="RHEA-COMP:9684"/>
        <dbReference type="ChEBI" id="CHEBI:15377"/>
        <dbReference type="ChEBI" id="CHEBI:15378"/>
        <dbReference type="ChEBI" id="CHEBI:29985"/>
        <dbReference type="ChEBI" id="CHEBI:30616"/>
        <dbReference type="ChEBI" id="CHEBI:43474"/>
        <dbReference type="ChEBI" id="CHEBI:58359"/>
        <dbReference type="ChEBI" id="CHEBI:78520"/>
        <dbReference type="ChEBI" id="CHEBI:78521"/>
        <dbReference type="ChEBI" id="CHEBI:456216"/>
    </reaction>
</comment>
<dbReference type="Pfam" id="PF02637">
    <property type="entry name" value="GatB_Yqey"/>
    <property type="match status" value="1"/>
</dbReference>
<dbReference type="Proteomes" id="UP000605259">
    <property type="component" value="Unassembled WGS sequence"/>
</dbReference>
<dbReference type="InterPro" id="IPR023168">
    <property type="entry name" value="GatB_Yqey_C_2"/>
</dbReference>
<dbReference type="NCBIfam" id="NF004012">
    <property type="entry name" value="PRK05477.1-2"/>
    <property type="match status" value="1"/>
</dbReference>
<comment type="caution">
    <text evidence="13">The sequence shown here is derived from an EMBL/GenBank/DDBJ whole genome shotgun (WGS) entry which is preliminary data.</text>
</comment>
<proteinExistence type="inferred from homology"/>
<dbReference type="GO" id="GO:0050567">
    <property type="term" value="F:glutaminyl-tRNA synthase (glutamine-hydrolyzing) activity"/>
    <property type="evidence" value="ECO:0007669"/>
    <property type="project" value="UniProtKB-UniRule"/>
</dbReference>
<dbReference type="PANTHER" id="PTHR11659:SF0">
    <property type="entry name" value="GLUTAMYL-TRNA(GLN) AMIDOTRANSFERASE SUBUNIT B, MITOCHONDRIAL"/>
    <property type="match status" value="1"/>
</dbReference>
<dbReference type="FunFam" id="1.10.150.380:FF:000001">
    <property type="entry name" value="Aspartyl/glutamyl-tRNA(Asn/Gln) amidotransferase subunit B"/>
    <property type="match status" value="1"/>
</dbReference>
<accession>A0A917AY46</accession>
<dbReference type="HAMAP" id="MF_00121">
    <property type="entry name" value="GatB"/>
    <property type="match status" value="1"/>
</dbReference>
<dbReference type="SUPFAM" id="SSF55931">
    <property type="entry name" value="Glutamine synthetase/guanido kinase"/>
    <property type="match status" value="1"/>
</dbReference>
<reference evidence="13" key="1">
    <citation type="journal article" date="2014" name="Int. J. Syst. Evol. Microbiol.">
        <title>Complete genome sequence of Corynebacterium casei LMG S-19264T (=DSM 44701T), isolated from a smear-ripened cheese.</title>
        <authorList>
            <consortium name="US DOE Joint Genome Institute (JGI-PGF)"/>
            <person name="Walter F."/>
            <person name="Albersmeier A."/>
            <person name="Kalinowski J."/>
            <person name="Ruckert C."/>
        </authorList>
    </citation>
    <scope>NUCLEOTIDE SEQUENCE</scope>
    <source>
        <strain evidence="13">CGMCC 1.12698</strain>
    </source>
</reference>
<dbReference type="InterPro" id="IPR017959">
    <property type="entry name" value="Asn/Gln-tRNA_amidoTrfase_suB/E"/>
</dbReference>
<dbReference type="Gene3D" id="1.10.150.380">
    <property type="entry name" value="GatB domain, N-terminal subdomain"/>
    <property type="match status" value="1"/>
</dbReference>
<sequence>MNFETIIGLEVHCELKTNSKIFSASPTEFGAPPNTQTSVIDLGYPGVLPTLNEQAVDFAMRAAMALNCEIATETKFDRKNYFYPDNPKAYQISQFDKPIGENGWIEIEVNGKTKRIGITRLHLEEDAGKLNHSGDGYSLVDFNRQGTPLIEIVSEPDIRTPEEAYAYLEKLRSIIQYTGVSDVKMEEGSLRCDANISLRPVGQEKFGTKAELKNLNSFAFVQKGLEHEIVRQEKVLLAGGIIQQETRRYDESTKTTILMRVKEGADDYRYFPEPDLVELYIDDEWKERVRNSIPELPDARKKRYVEQLGLPDYDAMVLTLTKEMSDFFDATVQAGAEAKLTSNWLMGEVSAYLNKQQKDLKDVALTPENLAGMIQLLEKGTISSKIAKKVFMELVEKGGNAEDIVKAQGLVQISDEGALLTIVNEVLDNNAQSIEDFKNGKDRAIKALMGQIMKATKGQANPPLVTKLLMQEINKR</sequence>
<comment type="function">
    <text evidence="8 11">Allows the formation of correctly charged Asn-tRNA(Asn) or Gln-tRNA(Gln) through the transamidation of misacylated Asp-tRNA(Asn) or Glu-tRNA(Gln) in organisms which lack either or both of asparaginyl-tRNA or glutaminyl-tRNA synthetases. The reaction takes place in the presence of glutamine and ATP through an activated phospho-Asp-tRNA(Asn) or phospho-Glu-tRNA(Gln).</text>
</comment>
<dbReference type="Pfam" id="PF02934">
    <property type="entry name" value="GatB_N"/>
    <property type="match status" value="1"/>
</dbReference>
<dbReference type="FunFam" id="1.10.10.410:FF:000001">
    <property type="entry name" value="Aspartyl/glutamyl-tRNA(Asn/Gln) amidotransferase subunit B"/>
    <property type="match status" value="1"/>
</dbReference>
<dbReference type="NCBIfam" id="NF004011">
    <property type="entry name" value="PRK05477.1-1"/>
    <property type="match status" value="1"/>
</dbReference>
<dbReference type="NCBIfam" id="NF004014">
    <property type="entry name" value="PRK05477.1-4"/>
    <property type="match status" value="1"/>
</dbReference>
<dbReference type="InterPro" id="IPR018027">
    <property type="entry name" value="Asn/Gln_amidotransferase"/>
</dbReference>
<dbReference type="InterPro" id="IPR014746">
    <property type="entry name" value="Gln_synth/guanido_kin_cat_dom"/>
</dbReference>